<dbReference type="RefSeq" id="WP_141632601.1">
    <property type="nucleotide sequence ID" value="NZ_VIGB01000003.1"/>
</dbReference>
<protein>
    <submittedName>
        <fullName evidence="10">AzlC family ABC transporter permease</fullName>
    </submittedName>
</protein>
<evidence type="ECO:0000256" key="8">
    <source>
        <dbReference type="SAM" id="MobiDB-lite"/>
    </source>
</evidence>
<keyword evidence="4" id="KW-1003">Cell membrane</keyword>
<evidence type="ECO:0000256" key="3">
    <source>
        <dbReference type="ARBA" id="ARBA00022448"/>
    </source>
</evidence>
<evidence type="ECO:0000256" key="2">
    <source>
        <dbReference type="ARBA" id="ARBA00010735"/>
    </source>
</evidence>
<evidence type="ECO:0000256" key="4">
    <source>
        <dbReference type="ARBA" id="ARBA00022475"/>
    </source>
</evidence>
<dbReference type="EMBL" id="VIGB01000003">
    <property type="protein sequence ID" value="TQF01879.1"/>
    <property type="molecule type" value="Genomic_DNA"/>
</dbReference>
<feature type="transmembrane region" description="Helical" evidence="9">
    <location>
        <begin position="128"/>
        <end position="154"/>
    </location>
</feature>
<comment type="subcellular location">
    <subcellularLocation>
        <location evidence="1">Cell membrane</location>
        <topology evidence="1">Multi-pass membrane protein</topology>
    </subcellularLocation>
</comment>
<dbReference type="InterPro" id="IPR011606">
    <property type="entry name" value="Brnchd-chn_aa_trnsp_permease"/>
</dbReference>
<feature type="transmembrane region" description="Helical" evidence="9">
    <location>
        <begin position="160"/>
        <end position="179"/>
    </location>
</feature>
<dbReference type="GO" id="GO:0005886">
    <property type="term" value="C:plasma membrane"/>
    <property type="evidence" value="ECO:0007669"/>
    <property type="project" value="UniProtKB-SubCell"/>
</dbReference>
<evidence type="ECO:0000313" key="11">
    <source>
        <dbReference type="Proteomes" id="UP000319103"/>
    </source>
</evidence>
<proteinExistence type="inferred from homology"/>
<evidence type="ECO:0000256" key="6">
    <source>
        <dbReference type="ARBA" id="ARBA00022989"/>
    </source>
</evidence>
<dbReference type="AlphaFoldDB" id="A0A540VYP0"/>
<evidence type="ECO:0000256" key="5">
    <source>
        <dbReference type="ARBA" id="ARBA00022692"/>
    </source>
</evidence>
<name>A0A540VYP0_9ACTN</name>
<keyword evidence="11" id="KW-1185">Reference proteome</keyword>
<keyword evidence="6 9" id="KW-1133">Transmembrane helix</keyword>
<dbReference type="Pfam" id="PF03591">
    <property type="entry name" value="AzlC"/>
    <property type="match status" value="1"/>
</dbReference>
<sequence length="250" mass="26060">MRSIWRTLDPGLVRGIALVCLSVGAIGVSYGAITVTKGFPLWFPVLSALLVLAASSEFLFVGIIAAGGNPIAAMLVGLLVNARHLPYGLALPPGVLQPGWRRFLATHLMNDESVVLALAEPDLPRQRAAYWACGLGMLVCWPGGALVGALAGNLVHNTDALGLDAMFPAVILALILPALKDPRTRNTALAGCAIALVSAPFTPSGLPELLALCAVALQLRPGRNARGSRGTRDARDAQQDHTPSPEEVGS</sequence>
<comment type="caution">
    <text evidence="10">The sequence shown here is derived from an EMBL/GenBank/DDBJ whole genome shotgun (WGS) entry which is preliminary data.</text>
</comment>
<organism evidence="10 11">
    <name type="scientific">Kitasatospora acidiphila</name>
    <dbReference type="NCBI Taxonomy" id="2567942"/>
    <lineage>
        <taxon>Bacteria</taxon>
        <taxon>Bacillati</taxon>
        <taxon>Actinomycetota</taxon>
        <taxon>Actinomycetes</taxon>
        <taxon>Kitasatosporales</taxon>
        <taxon>Streptomycetaceae</taxon>
        <taxon>Kitasatospora</taxon>
    </lineage>
</organism>
<keyword evidence="5 9" id="KW-0812">Transmembrane</keyword>
<reference evidence="10 11" key="1">
    <citation type="submission" date="2019-06" db="EMBL/GenBank/DDBJ databases">
        <title>Description of Kitasatospora acidophila sp. nov. isolated from pine grove soil, and reclassification of Streptomyces novaecaesareae to Kitasatospora novaeceasareae comb. nov.</title>
        <authorList>
            <person name="Kim M.J."/>
        </authorList>
    </citation>
    <scope>NUCLEOTIDE SEQUENCE [LARGE SCALE GENOMIC DNA]</scope>
    <source>
        <strain evidence="10 11">MMS16-CNU292</strain>
    </source>
</reference>
<keyword evidence="7 9" id="KW-0472">Membrane</keyword>
<evidence type="ECO:0000256" key="7">
    <source>
        <dbReference type="ARBA" id="ARBA00023136"/>
    </source>
</evidence>
<dbReference type="PANTHER" id="PTHR34979">
    <property type="entry name" value="INNER MEMBRANE PROTEIN YGAZ"/>
    <property type="match status" value="1"/>
</dbReference>
<dbReference type="Proteomes" id="UP000319103">
    <property type="component" value="Unassembled WGS sequence"/>
</dbReference>
<evidence type="ECO:0000256" key="1">
    <source>
        <dbReference type="ARBA" id="ARBA00004651"/>
    </source>
</evidence>
<feature type="region of interest" description="Disordered" evidence="8">
    <location>
        <begin position="224"/>
        <end position="250"/>
    </location>
</feature>
<accession>A0A540VYP0</accession>
<dbReference type="PANTHER" id="PTHR34979:SF1">
    <property type="entry name" value="INNER MEMBRANE PROTEIN YGAZ"/>
    <property type="match status" value="1"/>
</dbReference>
<dbReference type="GO" id="GO:1903785">
    <property type="term" value="P:L-valine transmembrane transport"/>
    <property type="evidence" value="ECO:0007669"/>
    <property type="project" value="TreeGrafter"/>
</dbReference>
<dbReference type="OrthoDB" id="5195391at2"/>
<comment type="similarity">
    <text evidence="2">Belongs to the AzlC family.</text>
</comment>
<gene>
    <name evidence="10" type="ORF">E6W39_05870</name>
</gene>
<evidence type="ECO:0000313" key="10">
    <source>
        <dbReference type="EMBL" id="TQF01879.1"/>
    </source>
</evidence>
<evidence type="ECO:0000256" key="9">
    <source>
        <dbReference type="SAM" id="Phobius"/>
    </source>
</evidence>
<keyword evidence="3" id="KW-0813">Transport</keyword>
<feature type="compositionally biased region" description="Basic and acidic residues" evidence="8">
    <location>
        <begin position="230"/>
        <end position="239"/>
    </location>
</feature>
<feature type="transmembrane region" description="Helical" evidence="9">
    <location>
        <begin position="12"/>
        <end position="33"/>
    </location>
</feature>